<dbReference type="Proteomes" id="UP000095751">
    <property type="component" value="Unassembled WGS sequence"/>
</dbReference>
<reference evidence="4 5" key="1">
    <citation type="submission" date="2016-09" db="EMBL/GenBank/DDBJ databases">
        <title>Extensive genetic diversity and differential bi-allelic expression allows diatom success in the polar Southern Ocean.</title>
        <authorList>
            <consortium name="DOE Joint Genome Institute"/>
            <person name="Mock T."/>
            <person name="Otillar R.P."/>
            <person name="Strauss J."/>
            <person name="Dupont C."/>
            <person name="Frickenhaus S."/>
            <person name="Maumus F."/>
            <person name="Mcmullan M."/>
            <person name="Sanges R."/>
            <person name="Schmutz J."/>
            <person name="Toseland A."/>
            <person name="Valas R."/>
            <person name="Veluchamy A."/>
            <person name="Ward B.J."/>
            <person name="Allen A."/>
            <person name="Barry K."/>
            <person name="Falciatore A."/>
            <person name="Ferrante M."/>
            <person name="Fortunato A.E."/>
            <person name="Gloeckner G."/>
            <person name="Gruber A."/>
            <person name="Hipkin R."/>
            <person name="Janech M."/>
            <person name="Kroth P."/>
            <person name="Leese F."/>
            <person name="Lindquist E."/>
            <person name="Lyon B.R."/>
            <person name="Martin J."/>
            <person name="Mayer C."/>
            <person name="Parker M."/>
            <person name="Quesneville H."/>
            <person name="Raymond J."/>
            <person name="Uhlig C."/>
            <person name="Valentin K.U."/>
            <person name="Worden A.Z."/>
            <person name="Armbrust E.V."/>
            <person name="Bowler C."/>
            <person name="Green B."/>
            <person name="Moulton V."/>
            <person name="Van Oosterhout C."/>
            <person name="Grigoriev I."/>
        </authorList>
    </citation>
    <scope>NUCLEOTIDE SEQUENCE [LARGE SCALE GENOMIC DNA]</scope>
    <source>
        <strain evidence="4 5">CCMP1102</strain>
    </source>
</reference>
<feature type="signal peptide" evidence="2">
    <location>
        <begin position="1"/>
        <end position="22"/>
    </location>
</feature>
<dbReference type="KEGG" id="fcy:FRACYDRAFT_264814"/>
<dbReference type="OrthoDB" id="57213at2759"/>
<sequence length="429" mass="45469">MNTSTIFVLGLLLVAFHPGVQAKTPDQPRGKCENSDAFRFKGDAKRTCDSFVAKKPNKRCRKKQLGTNIKLKFFCPATCKRKCKKTDSPTSSPTVERKACENQDSFQFKGDETKTCDFVAGKKKICKKKQPGTGKKVKFFCPSACKKKCKKTSSPTSSPTVTRGDCENLDSFRFEGNAHRTCDSYVAAKPNKRCKKEQPGSGTKKKLKKVKFFCPATCKRKCKNTNSPTTTPTASPTASPTATPTVSDSEVPTSNPTTSPSESSYPSLTPSESPSESSYPSATPTATPTVSPTSSPTTPPSISAIDPDVTRAEIVEGALATSKSLAGLTAASGRQLLSTCPEPEAECDAVEVTCDFEGVDTSGSKSCSGFDTAEAAEKNEAVVATGDYAAKLAEVADIVAKSPTVAPVSSTLAPTESSYPSFNPTSDPI</sequence>
<evidence type="ECO:0000256" key="1">
    <source>
        <dbReference type="SAM" id="MobiDB-lite"/>
    </source>
</evidence>
<accession>A0A1E7ENV7</accession>
<evidence type="ECO:0000313" key="5">
    <source>
        <dbReference type="Proteomes" id="UP000095751"/>
    </source>
</evidence>
<dbReference type="InterPro" id="IPR003582">
    <property type="entry name" value="ShKT_dom"/>
</dbReference>
<organism evidence="4 5">
    <name type="scientific">Fragilariopsis cylindrus CCMP1102</name>
    <dbReference type="NCBI Taxonomy" id="635003"/>
    <lineage>
        <taxon>Eukaryota</taxon>
        <taxon>Sar</taxon>
        <taxon>Stramenopiles</taxon>
        <taxon>Ochrophyta</taxon>
        <taxon>Bacillariophyta</taxon>
        <taxon>Bacillariophyceae</taxon>
        <taxon>Bacillariophycidae</taxon>
        <taxon>Bacillariales</taxon>
        <taxon>Bacillariaceae</taxon>
        <taxon>Fragilariopsis</taxon>
    </lineage>
</organism>
<dbReference type="InParanoid" id="A0A1E7ENV7"/>
<feature type="compositionally biased region" description="Low complexity" evidence="1">
    <location>
        <begin position="227"/>
        <end position="296"/>
    </location>
</feature>
<protein>
    <recommendedName>
        <fullName evidence="3">ShKT domain-containing protein</fullName>
    </recommendedName>
</protein>
<feature type="chain" id="PRO_5009192055" description="ShKT domain-containing protein" evidence="2">
    <location>
        <begin position="23"/>
        <end position="429"/>
    </location>
</feature>
<evidence type="ECO:0000259" key="3">
    <source>
        <dbReference type="PROSITE" id="PS51670"/>
    </source>
</evidence>
<dbReference type="PROSITE" id="PS51670">
    <property type="entry name" value="SHKT"/>
    <property type="match status" value="1"/>
</dbReference>
<evidence type="ECO:0000256" key="2">
    <source>
        <dbReference type="SAM" id="SignalP"/>
    </source>
</evidence>
<feature type="compositionally biased region" description="Polar residues" evidence="1">
    <location>
        <begin position="407"/>
        <end position="429"/>
    </location>
</feature>
<dbReference type="EMBL" id="KV784384">
    <property type="protein sequence ID" value="OEU07652.1"/>
    <property type="molecule type" value="Genomic_DNA"/>
</dbReference>
<dbReference type="AlphaFoldDB" id="A0A1E7ENV7"/>
<keyword evidence="2" id="KW-0732">Signal</keyword>
<feature type="region of interest" description="Disordered" evidence="1">
    <location>
        <begin position="405"/>
        <end position="429"/>
    </location>
</feature>
<proteinExistence type="predicted"/>
<gene>
    <name evidence="4" type="ORF">FRACYDRAFT_264814</name>
</gene>
<feature type="domain" description="ShKT" evidence="3">
    <location>
        <begin position="32"/>
        <end position="83"/>
    </location>
</feature>
<name>A0A1E7ENV7_9STRA</name>
<feature type="region of interest" description="Disordered" evidence="1">
    <location>
        <begin position="224"/>
        <end position="306"/>
    </location>
</feature>
<evidence type="ECO:0000313" key="4">
    <source>
        <dbReference type="EMBL" id="OEU07652.1"/>
    </source>
</evidence>
<keyword evidence="5" id="KW-1185">Reference proteome</keyword>